<dbReference type="Gene3D" id="1.10.510.10">
    <property type="entry name" value="Transferase(Phosphotransferase) domain 1"/>
    <property type="match status" value="2"/>
</dbReference>
<comment type="caution">
    <text evidence="3">The sequence shown here is derived from an EMBL/GenBank/DDBJ whole genome shotgun (WGS) entry which is preliminary data.</text>
</comment>
<feature type="domain" description="Serine-threonine/tyrosine-protein kinase catalytic" evidence="2">
    <location>
        <begin position="28"/>
        <end position="205"/>
    </location>
</feature>
<evidence type="ECO:0000313" key="3">
    <source>
        <dbReference type="EMBL" id="GBC09598.1"/>
    </source>
</evidence>
<dbReference type="GO" id="GO:0004672">
    <property type="term" value="F:protein kinase activity"/>
    <property type="evidence" value="ECO:0007669"/>
    <property type="project" value="InterPro"/>
</dbReference>
<dbReference type="Pfam" id="PF07714">
    <property type="entry name" value="PK_Tyr_Ser-Thr"/>
    <property type="match status" value="1"/>
</dbReference>
<protein>
    <recommendedName>
        <fullName evidence="2">Serine-threonine/tyrosine-protein kinase catalytic domain-containing protein</fullName>
    </recommendedName>
</protein>
<dbReference type="InterPro" id="IPR001245">
    <property type="entry name" value="Ser-Thr/Tyr_kinase_cat_dom"/>
</dbReference>
<dbReference type="Proteomes" id="UP000247702">
    <property type="component" value="Unassembled WGS sequence"/>
</dbReference>
<organism evidence="3 4">
    <name type="scientific">Rhizophagus clarus</name>
    <dbReference type="NCBI Taxonomy" id="94130"/>
    <lineage>
        <taxon>Eukaryota</taxon>
        <taxon>Fungi</taxon>
        <taxon>Fungi incertae sedis</taxon>
        <taxon>Mucoromycota</taxon>
        <taxon>Glomeromycotina</taxon>
        <taxon>Glomeromycetes</taxon>
        <taxon>Glomerales</taxon>
        <taxon>Glomeraceae</taxon>
        <taxon>Rhizophagus</taxon>
    </lineage>
</organism>
<feature type="compositionally biased region" description="Polar residues" evidence="1">
    <location>
        <begin position="1"/>
        <end position="14"/>
    </location>
</feature>
<feature type="region of interest" description="Disordered" evidence="1">
    <location>
        <begin position="1"/>
        <end position="24"/>
    </location>
</feature>
<keyword evidence="4" id="KW-1185">Reference proteome</keyword>
<reference evidence="3 4" key="1">
    <citation type="submission" date="2017-11" db="EMBL/GenBank/DDBJ databases">
        <title>The genome of Rhizophagus clarus HR1 reveals common genetic basis of auxotrophy among arbuscular mycorrhizal fungi.</title>
        <authorList>
            <person name="Kobayashi Y."/>
        </authorList>
    </citation>
    <scope>NUCLEOTIDE SEQUENCE [LARGE SCALE GENOMIC DNA]</scope>
    <source>
        <strain evidence="3 4">HR1</strain>
    </source>
</reference>
<sequence>MDSSNQNLNTTAENTIEDNSKPNAKNLWKDSGDNYQTHATIFSTDSTTDSNDTDYLLERINIMDLVKRKEVYGVCGECNEPSLSKIYTADWPKGNIDCWDIEIQKWIRLSDIKVVLKSLDNSSNISNDFLNEYGDKIEYLCWIIDGLSNIHDAEKVHKDFHSGNILFETLPFISDLGLCQPVNNEEKSGKKGVYGVIPYMTPEEVLHTPKLIADLIIKCWGAKPENRPTAKELCQILKKYSDEIKNNDGEIYSQIEELNSNDYLSSFQEPISSITANPISECLDCELNELDLNQDDYE</sequence>
<evidence type="ECO:0000259" key="2">
    <source>
        <dbReference type="Pfam" id="PF07714"/>
    </source>
</evidence>
<evidence type="ECO:0000313" key="4">
    <source>
        <dbReference type="Proteomes" id="UP000247702"/>
    </source>
</evidence>
<proteinExistence type="predicted"/>
<dbReference type="EMBL" id="BEXD01004314">
    <property type="protein sequence ID" value="GBC09598.1"/>
    <property type="molecule type" value="Genomic_DNA"/>
</dbReference>
<accession>A0A2Z6S2H9</accession>
<gene>
    <name evidence="3" type="ORF">RclHR1_00090032</name>
</gene>
<dbReference type="AlphaFoldDB" id="A0A2Z6S2H9"/>
<evidence type="ECO:0000256" key="1">
    <source>
        <dbReference type="SAM" id="MobiDB-lite"/>
    </source>
</evidence>
<dbReference type="SUPFAM" id="SSF56112">
    <property type="entry name" value="Protein kinase-like (PK-like)"/>
    <property type="match status" value="1"/>
</dbReference>
<name>A0A2Z6S2H9_9GLOM</name>
<dbReference type="InterPro" id="IPR011009">
    <property type="entry name" value="Kinase-like_dom_sf"/>
</dbReference>